<proteinExistence type="predicted"/>
<dbReference type="PROSITE" id="PS50887">
    <property type="entry name" value="GGDEF"/>
    <property type="match status" value="1"/>
</dbReference>
<dbReference type="KEGG" id="cfon:HZU75_16925"/>
<dbReference type="Gene3D" id="3.20.20.450">
    <property type="entry name" value="EAL domain"/>
    <property type="match status" value="1"/>
</dbReference>
<accession>A0A7D5ZJV9</accession>
<name>A0A7D5ZJV9_9NEIS</name>
<gene>
    <name evidence="5" type="ORF">HZU75_16925</name>
</gene>
<dbReference type="Gene3D" id="6.10.340.10">
    <property type="match status" value="1"/>
</dbReference>
<dbReference type="Pfam" id="PF00563">
    <property type="entry name" value="EAL"/>
    <property type="match status" value="1"/>
</dbReference>
<dbReference type="CDD" id="cd06225">
    <property type="entry name" value="HAMP"/>
    <property type="match status" value="1"/>
</dbReference>
<dbReference type="Gene3D" id="3.30.70.270">
    <property type="match status" value="1"/>
</dbReference>
<evidence type="ECO:0000313" key="6">
    <source>
        <dbReference type="Proteomes" id="UP000510822"/>
    </source>
</evidence>
<dbReference type="InterPro" id="IPR035919">
    <property type="entry name" value="EAL_sf"/>
</dbReference>
<feature type="transmembrane region" description="Helical" evidence="1">
    <location>
        <begin position="20"/>
        <end position="40"/>
    </location>
</feature>
<dbReference type="GO" id="GO:0007165">
    <property type="term" value="P:signal transduction"/>
    <property type="evidence" value="ECO:0007669"/>
    <property type="project" value="InterPro"/>
</dbReference>
<dbReference type="InterPro" id="IPR001633">
    <property type="entry name" value="EAL_dom"/>
</dbReference>
<dbReference type="PROSITE" id="PS50885">
    <property type="entry name" value="HAMP"/>
    <property type="match status" value="1"/>
</dbReference>
<keyword evidence="6" id="KW-1185">Reference proteome</keyword>
<protein>
    <submittedName>
        <fullName evidence="5">EAL domain-containing protein</fullName>
    </submittedName>
</protein>
<dbReference type="PANTHER" id="PTHR33121:SF70">
    <property type="entry name" value="SIGNALING PROTEIN YKOW"/>
    <property type="match status" value="1"/>
</dbReference>
<dbReference type="EMBL" id="CP058952">
    <property type="protein sequence ID" value="QLI83067.1"/>
    <property type="molecule type" value="Genomic_DNA"/>
</dbReference>
<evidence type="ECO:0000259" key="4">
    <source>
        <dbReference type="PROSITE" id="PS50887"/>
    </source>
</evidence>
<dbReference type="InterPro" id="IPR043128">
    <property type="entry name" value="Rev_trsase/Diguanyl_cyclase"/>
</dbReference>
<evidence type="ECO:0000259" key="3">
    <source>
        <dbReference type="PROSITE" id="PS50885"/>
    </source>
</evidence>
<dbReference type="InterPro" id="IPR003660">
    <property type="entry name" value="HAMP_dom"/>
</dbReference>
<sequence length="717" mass="80749">MPSRLAYFGLNIIRSARTKVLLILFMINLAVCIALTASIYRQLSNALFSDLDGRLLTAASAIPYILPNGYIEQATAIPPVLLGDYHINMQRLQQFAQSAGMSYLYVLALKNNEVIYLADSATDTEIAADRFGHFHQPYRDAANLSYRVLTSGESRYGQLKDDFGDFRSLLLFHTTSTGQRYLLGADLDSSAVEQQLRRVFLQTLALGLTLLLFGSLVSWVLASRLTEPLRRFSSAVQRFTLGEFDLRMPVKTHDELGNLATAFNAMGDALHAREHLLRQLAFVDRVTGLPNRTRFIELIEQQISKPNPHFAVAMMNIADFHYVNDCFGFSEGDNVLRSVADRLTSLQPHPLVNIGRISGNDFLLLIQYQDSKELSGIIRQIEACLSEAIIIDDHRVNLAMRFGISCYPEHSNDADSLLRQAEISIFTAKEECQFCIIYNPSREVDRQSQFTLMGDLREAIEQNQLVVQFQPKILVADLNVHSAEALVRWQHPKRGWIPPSLFIAFAEQSGKLRAITEWVIKDVLRQQLLWQEQGIDICVSVNVGVGDVEDEHFVDFIAKQIDTFKGRLSLCLEITETGVMRQPDLMLKNLNRLRQLNIKLSIDDFGTGYSSFAYLAKMPINELKIDQTFVMAMNSTFESISIVRSMIELGHILGLKVVAEGVETLACWQALSVMGCDEIQGYFIAKPMGAKDFTAWLQRELAQLKLSSLPNMASKLQ</sequence>
<keyword evidence="1" id="KW-1133">Transmembrane helix</keyword>
<dbReference type="Proteomes" id="UP000510822">
    <property type="component" value="Chromosome"/>
</dbReference>
<dbReference type="NCBIfam" id="TIGR00254">
    <property type="entry name" value="GGDEF"/>
    <property type="match status" value="1"/>
</dbReference>
<feature type="domain" description="HAMP" evidence="3">
    <location>
        <begin position="223"/>
        <end position="275"/>
    </location>
</feature>
<dbReference type="SMART" id="SM00304">
    <property type="entry name" value="HAMP"/>
    <property type="match status" value="1"/>
</dbReference>
<feature type="transmembrane region" description="Helical" evidence="1">
    <location>
        <begin position="199"/>
        <end position="222"/>
    </location>
</feature>
<evidence type="ECO:0000313" key="5">
    <source>
        <dbReference type="EMBL" id="QLI83067.1"/>
    </source>
</evidence>
<dbReference type="AlphaFoldDB" id="A0A7D5ZJV9"/>
<dbReference type="PANTHER" id="PTHR33121">
    <property type="entry name" value="CYCLIC DI-GMP PHOSPHODIESTERASE PDEF"/>
    <property type="match status" value="1"/>
</dbReference>
<dbReference type="SMART" id="SM00052">
    <property type="entry name" value="EAL"/>
    <property type="match status" value="1"/>
</dbReference>
<dbReference type="SUPFAM" id="SSF55073">
    <property type="entry name" value="Nucleotide cyclase"/>
    <property type="match status" value="1"/>
</dbReference>
<dbReference type="Pfam" id="PF00672">
    <property type="entry name" value="HAMP"/>
    <property type="match status" value="1"/>
</dbReference>
<dbReference type="CDD" id="cd01948">
    <property type="entry name" value="EAL"/>
    <property type="match status" value="1"/>
</dbReference>
<dbReference type="RefSeq" id="WP_180307136.1">
    <property type="nucleotide sequence ID" value="NZ_CP058952.1"/>
</dbReference>
<dbReference type="InterPro" id="IPR029787">
    <property type="entry name" value="Nucleotide_cyclase"/>
</dbReference>
<evidence type="ECO:0000259" key="2">
    <source>
        <dbReference type="PROSITE" id="PS50883"/>
    </source>
</evidence>
<dbReference type="SUPFAM" id="SSF158472">
    <property type="entry name" value="HAMP domain-like"/>
    <property type="match status" value="1"/>
</dbReference>
<feature type="domain" description="GGDEF" evidence="4">
    <location>
        <begin position="308"/>
        <end position="440"/>
    </location>
</feature>
<dbReference type="InterPro" id="IPR050706">
    <property type="entry name" value="Cyclic-di-GMP_PDE-like"/>
</dbReference>
<dbReference type="Pfam" id="PF00990">
    <property type="entry name" value="GGDEF"/>
    <property type="match status" value="1"/>
</dbReference>
<dbReference type="PROSITE" id="PS50883">
    <property type="entry name" value="EAL"/>
    <property type="match status" value="1"/>
</dbReference>
<dbReference type="GO" id="GO:0071111">
    <property type="term" value="F:cyclic-guanylate-specific phosphodiesterase activity"/>
    <property type="evidence" value="ECO:0007669"/>
    <property type="project" value="InterPro"/>
</dbReference>
<dbReference type="SUPFAM" id="SSF141868">
    <property type="entry name" value="EAL domain-like"/>
    <property type="match status" value="1"/>
</dbReference>
<dbReference type="InterPro" id="IPR000160">
    <property type="entry name" value="GGDEF_dom"/>
</dbReference>
<feature type="domain" description="EAL" evidence="2">
    <location>
        <begin position="449"/>
        <end position="701"/>
    </location>
</feature>
<organism evidence="5 6">
    <name type="scientific">Chitinibacter fontanus</name>
    <dbReference type="NCBI Taxonomy" id="1737446"/>
    <lineage>
        <taxon>Bacteria</taxon>
        <taxon>Pseudomonadati</taxon>
        <taxon>Pseudomonadota</taxon>
        <taxon>Betaproteobacteria</taxon>
        <taxon>Neisseriales</taxon>
        <taxon>Chitinibacteraceae</taxon>
        <taxon>Chitinibacter</taxon>
    </lineage>
</organism>
<reference evidence="5 6" key="1">
    <citation type="journal article" date="2016" name="Int. J. Syst. Evol. Microbiol.">
        <title>Chitinibacter fontanus sp. nov., isolated from a spring.</title>
        <authorList>
            <person name="Sheu S.Y."/>
            <person name="Li Y.S."/>
            <person name="Young C.C."/>
            <person name="Chen W.M."/>
        </authorList>
    </citation>
    <scope>NUCLEOTIDE SEQUENCE [LARGE SCALE GENOMIC DNA]</scope>
    <source>
        <strain evidence="5 6">STM-7</strain>
    </source>
</reference>
<dbReference type="CDD" id="cd01949">
    <property type="entry name" value="GGDEF"/>
    <property type="match status" value="1"/>
</dbReference>
<keyword evidence="1" id="KW-0812">Transmembrane</keyword>
<keyword evidence="1" id="KW-0472">Membrane</keyword>
<evidence type="ECO:0000256" key="1">
    <source>
        <dbReference type="SAM" id="Phobius"/>
    </source>
</evidence>
<dbReference type="GO" id="GO:0016020">
    <property type="term" value="C:membrane"/>
    <property type="evidence" value="ECO:0007669"/>
    <property type="project" value="InterPro"/>
</dbReference>
<dbReference type="SMART" id="SM00267">
    <property type="entry name" value="GGDEF"/>
    <property type="match status" value="1"/>
</dbReference>